<accession>A0ABT0FSA2</accession>
<dbReference type="RefSeq" id="WP_242378832.1">
    <property type="nucleotide sequence ID" value="NZ_JAKRKC020000001.1"/>
</dbReference>
<dbReference type="Proteomes" id="UP001317259">
    <property type="component" value="Unassembled WGS sequence"/>
</dbReference>
<comment type="caution">
    <text evidence="2">The sequence shown here is derived from an EMBL/GenBank/DDBJ whole genome shotgun (WGS) entry which is preliminary data.</text>
</comment>
<gene>
    <name evidence="2" type="ORF">MF672_015680</name>
</gene>
<organism evidence="2 3">
    <name type="scientific">Actinomadura luzonensis</name>
    <dbReference type="NCBI Taxonomy" id="2805427"/>
    <lineage>
        <taxon>Bacteria</taxon>
        <taxon>Bacillati</taxon>
        <taxon>Actinomycetota</taxon>
        <taxon>Actinomycetes</taxon>
        <taxon>Streptosporangiales</taxon>
        <taxon>Thermomonosporaceae</taxon>
        <taxon>Actinomadura</taxon>
    </lineage>
</organism>
<dbReference type="EMBL" id="JAKRKC020000001">
    <property type="protein sequence ID" value="MCK2215216.1"/>
    <property type="molecule type" value="Genomic_DNA"/>
</dbReference>
<protein>
    <submittedName>
        <fullName evidence="2">Uncharacterized protein</fullName>
    </submittedName>
</protein>
<sequence length="166" mass="17843">MFTSGIAWPRRALGVLAAFAAVVTLMAGPASAEVYQECTGATKSNVCLTITDLGSGVVRVDIGIDYHISLEDARAILAPPGDPFMAKMFGDDPSFDNFLFWVDLDPAQLGASAENGLSAGFSRTVPRSWLNEDWEGRDEVYGQVVLEDPRTGTIQRFNSPVISLNA</sequence>
<feature type="chain" id="PRO_5046662502" evidence="1">
    <location>
        <begin position="33"/>
        <end position="166"/>
    </location>
</feature>
<name>A0ABT0FSA2_9ACTN</name>
<evidence type="ECO:0000313" key="2">
    <source>
        <dbReference type="EMBL" id="MCK2215216.1"/>
    </source>
</evidence>
<proteinExistence type="predicted"/>
<keyword evidence="3" id="KW-1185">Reference proteome</keyword>
<keyword evidence="1" id="KW-0732">Signal</keyword>
<feature type="signal peptide" evidence="1">
    <location>
        <begin position="1"/>
        <end position="32"/>
    </location>
</feature>
<evidence type="ECO:0000256" key="1">
    <source>
        <dbReference type="SAM" id="SignalP"/>
    </source>
</evidence>
<reference evidence="2 3" key="1">
    <citation type="submission" date="2022-04" db="EMBL/GenBank/DDBJ databases">
        <title>Genome draft of Actinomadura sp. ATCC 31491.</title>
        <authorList>
            <person name="Shi X."/>
            <person name="Du Y."/>
        </authorList>
    </citation>
    <scope>NUCLEOTIDE SEQUENCE [LARGE SCALE GENOMIC DNA]</scope>
    <source>
        <strain evidence="2 3">ATCC 31491</strain>
    </source>
</reference>
<evidence type="ECO:0000313" key="3">
    <source>
        <dbReference type="Proteomes" id="UP001317259"/>
    </source>
</evidence>